<evidence type="ECO:0000313" key="2">
    <source>
        <dbReference type="Ensembl" id="ENSSLUP00000018191.1"/>
    </source>
</evidence>
<accession>A0A8C9Y0F3</accession>
<organism evidence="2 3">
    <name type="scientific">Sander lucioperca</name>
    <name type="common">Pike-perch</name>
    <name type="synonym">Perca lucioperca</name>
    <dbReference type="NCBI Taxonomy" id="283035"/>
    <lineage>
        <taxon>Eukaryota</taxon>
        <taxon>Metazoa</taxon>
        <taxon>Chordata</taxon>
        <taxon>Craniata</taxon>
        <taxon>Vertebrata</taxon>
        <taxon>Euteleostomi</taxon>
        <taxon>Actinopterygii</taxon>
        <taxon>Neopterygii</taxon>
        <taxon>Teleostei</taxon>
        <taxon>Neoteleostei</taxon>
        <taxon>Acanthomorphata</taxon>
        <taxon>Eupercaria</taxon>
        <taxon>Perciformes</taxon>
        <taxon>Percoidei</taxon>
        <taxon>Percidae</taxon>
        <taxon>Luciopercinae</taxon>
        <taxon>Sander</taxon>
    </lineage>
</organism>
<dbReference type="AlphaFoldDB" id="A0A8C9Y0F3"/>
<dbReference type="PANTHER" id="PTHR47696:SF2">
    <property type="entry name" value="PROVISIONAL ORTHOLOG OF THAP DOMAIN CONTAINING 1"/>
    <property type="match status" value="1"/>
</dbReference>
<dbReference type="Proteomes" id="UP000694568">
    <property type="component" value="Unplaced"/>
</dbReference>
<dbReference type="GeneTree" id="ENSGT00990000211093"/>
<dbReference type="PANTHER" id="PTHR47696">
    <property type="entry name" value="THAP DOMAIN-CONTAINING PROTEIN 2"/>
    <property type="match status" value="1"/>
</dbReference>
<dbReference type="Ensembl" id="ENSSLUT00000018768.1">
    <property type="protein sequence ID" value="ENSSLUP00000018191.1"/>
    <property type="gene ID" value="ENSSLUG00000008479.1"/>
</dbReference>
<proteinExistence type="predicted"/>
<feature type="coiled-coil region" evidence="1">
    <location>
        <begin position="150"/>
        <end position="184"/>
    </location>
</feature>
<evidence type="ECO:0000313" key="3">
    <source>
        <dbReference type="Proteomes" id="UP000694568"/>
    </source>
</evidence>
<name>A0A8C9Y0F3_SANLU</name>
<reference evidence="2" key="1">
    <citation type="submission" date="2025-08" db="UniProtKB">
        <authorList>
            <consortium name="Ensembl"/>
        </authorList>
    </citation>
    <scope>IDENTIFICATION</scope>
</reference>
<reference evidence="2" key="2">
    <citation type="submission" date="2025-09" db="UniProtKB">
        <authorList>
            <consortium name="Ensembl"/>
        </authorList>
    </citation>
    <scope>IDENTIFICATION</scope>
</reference>
<keyword evidence="3" id="KW-1185">Reference proteome</keyword>
<protein>
    <recommendedName>
        <fullName evidence="4">THAP-type domain-containing protein</fullName>
    </recommendedName>
</protein>
<dbReference type="InterPro" id="IPR026521">
    <property type="entry name" value="THAP2"/>
</dbReference>
<evidence type="ECO:0008006" key="4">
    <source>
        <dbReference type="Google" id="ProtNLM"/>
    </source>
</evidence>
<sequence>MFFFPFLTPLLSSGSNLTRFSKFLLQKYVFLSTKLANKKTTRFPFNDKDRLQQWIHNVKRKSWTPKKNSRLFAVPTIFYPHCHVKAKTDSDTQGTVNTGKSVMTMITSVALAQTVQMSVASCTSTDHGAYTLKNSPSPLKRKVSFVQSCLRSCKKKLKLQDQRVRRLKQKVKSLSSVVTDLKEKLLVSTNCGDVLVQQHSCRPRLYRGIIRCPPIPCGGRKEEGKMVRRLFVLL</sequence>
<evidence type="ECO:0000256" key="1">
    <source>
        <dbReference type="SAM" id="Coils"/>
    </source>
</evidence>
<keyword evidence="1" id="KW-0175">Coiled coil</keyword>